<proteinExistence type="predicted"/>
<protein>
    <submittedName>
        <fullName evidence="2">Glycerophosphodiester phosphodiesterase</fullName>
    </submittedName>
</protein>
<dbReference type="PANTHER" id="PTHR46211:SF14">
    <property type="entry name" value="GLYCEROPHOSPHODIESTER PHOSPHODIESTERASE"/>
    <property type="match status" value="1"/>
</dbReference>
<evidence type="ECO:0000313" key="3">
    <source>
        <dbReference type="Proteomes" id="UP001241848"/>
    </source>
</evidence>
<dbReference type="Pfam" id="PF03009">
    <property type="entry name" value="GDPD"/>
    <property type="match status" value="1"/>
</dbReference>
<comment type="caution">
    <text evidence="2">The sequence shown here is derived from an EMBL/GenBank/DDBJ whole genome shotgun (WGS) entry which is preliminary data.</text>
</comment>
<name>A0ABT9FST5_9BACL</name>
<evidence type="ECO:0000313" key="2">
    <source>
        <dbReference type="EMBL" id="MDP4097807.1"/>
    </source>
</evidence>
<feature type="domain" description="GP-PDE" evidence="1">
    <location>
        <begin position="4"/>
        <end position="236"/>
    </location>
</feature>
<dbReference type="PROSITE" id="PS51704">
    <property type="entry name" value="GP_PDE"/>
    <property type="match status" value="1"/>
</dbReference>
<dbReference type="RefSeq" id="WP_305755382.1">
    <property type="nucleotide sequence ID" value="NZ_JAPCKK010000016.1"/>
</dbReference>
<dbReference type="EMBL" id="JAPCKK010000016">
    <property type="protein sequence ID" value="MDP4097807.1"/>
    <property type="molecule type" value="Genomic_DNA"/>
</dbReference>
<reference evidence="2 3" key="1">
    <citation type="submission" date="2022-10" db="EMBL/GenBank/DDBJ databases">
        <title>Paenibacillus description and whole genome data of maize root bacterial community.</title>
        <authorList>
            <person name="Marton D."/>
            <person name="Farkas M."/>
            <person name="Cserhati M."/>
        </authorList>
    </citation>
    <scope>NUCLEOTIDE SEQUENCE [LARGE SCALE GENOMIC DNA]</scope>
    <source>
        <strain evidence="2 3">P96</strain>
    </source>
</reference>
<dbReference type="PANTHER" id="PTHR46211">
    <property type="entry name" value="GLYCEROPHOSPHORYL DIESTER PHOSPHODIESTERASE"/>
    <property type="match status" value="1"/>
</dbReference>
<accession>A0ABT9FST5</accession>
<dbReference type="SUPFAM" id="SSF51695">
    <property type="entry name" value="PLC-like phosphodiesterases"/>
    <property type="match status" value="1"/>
</dbReference>
<dbReference type="Proteomes" id="UP001241848">
    <property type="component" value="Unassembled WGS sequence"/>
</dbReference>
<dbReference type="Gene3D" id="3.20.20.190">
    <property type="entry name" value="Phosphatidylinositol (PI) phosphodiesterase"/>
    <property type="match status" value="1"/>
</dbReference>
<dbReference type="InterPro" id="IPR017946">
    <property type="entry name" value="PLC-like_Pdiesterase_TIM-brl"/>
</dbReference>
<evidence type="ECO:0000259" key="1">
    <source>
        <dbReference type="PROSITE" id="PS51704"/>
    </source>
</evidence>
<keyword evidence="3" id="KW-1185">Reference proteome</keyword>
<dbReference type="InterPro" id="IPR030395">
    <property type="entry name" value="GP_PDE_dom"/>
</dbReference>
<organism evidence="2 3">
    <name type="scientific">Paenibacillus zeirhizosphaerae</name>
    <dbReference type="NCBI Taxonomy" id="2987519"/>
    <lineage>
        <taxon>Bacteria</taxon>
        <taxon>Bacillati</taxon>
        <taxon>Bacillota</taxon>
        <taxon>Bacilli</taxon>
        <taxon>Bacillales</taxon>
        <taxon>Paenibacillaceae</taxon>
        <taxon>Paenibacillus</taxon>
    </lineage>
</organism>
<dbReference type="CDD" id="cd08556">
    <property type="entry name" value="GDPD"/>
    <property type="match status" value="1"/>
</dbReference>
<gene>
    <name evidence="2" type="ORF">OIN60_13605</name>
</gene>
<sequence>MKRYQIIAHTGCEGTPYNTAESCQAGFDAGADMLEVDVRATKDGAAVLYHDDEPDVSLYTYTEWMSAEHDPVEKLETVLRQFLNKRIQFNLDLKTPEAYEAAAKVVDRLDAWSQVYFTGVADHLAHGIRAKHVVWNLPHIPLSTSDDDYDADIRRHCEQVKQAGFAGVNAHYESCRAALIEHAAQRGLLVWIYTLPANGALLRKYVDMGVDAVSVMDVSACMELAKRWSSDDAHFL</sequence>